<feature type="non-terminal residue" evidence="1">
    <location>
        <position position="64"/>
    </location>
</feature>
<sequence length="64" mass="7455">QDIDGLEYSSEEETAKPAEELDELLAMSTKKSKADMITTNHEKIYYRPFRKNFYTVVPEIAHMT</sequence>
<accession>A0A815A4D4</accession>
<dbReference type="EMBL" id="CAJOBJ010150128">
    <property type="protein sequence ID" value="CAF4802141.1"/>
    <property type="molecule type" value="Genomic_DNA"/>
</dbReference>
<dbReference type="EMBL" id="CAJOBH010147348">
    <property type="protein sequence ID" value="CAF4832273.1"/>
    <property type="molecule type" value="Genomic_DNA"/>
</dbReference>
<dbReference type="EMBL" id="CAJOBJ010178848">
    <property type="protein sequence ID" value="CAF4910547.1"/>
    <property type="molecule type" value="Genomic_DNA"/>
</dbReference>
<evidence type="ECO:0000313" key="3">
    <source>
        <dbReference type="EMBL" id="CAF4802141.1"/>
    </source>
</evidence>
<gene>
    <name evidence="2" type="ORF">BYL167_LOCUS39843</name>
    <name evidence="4" type="ORF">BYL167_LOCUS49482</name>
    <name evidence="1" type="ORF">CJN711_LOCUS14557</name>
    <name evidence="3" type="ORF">GIL414_LOCUS47209</name>
    <name evidence="5" type="ORF">GIL414_LOCUS52302</name>
</gene>
<evidence type="ECO:0000313" key="1">
    <source>
        <dbReference type="EMBL" id="CAF1252477.1"/>
    </source>
</evidence>
<dbReference type="Proteomes" id="UP000681720">
    <property type="component" value="Unassembled WGS sequence"/>
</dbReference>
<dbReference type="EMBL" id="CAJOBH010096917">
    <property type="protein sequence ID" value="CAF4594163.1"/>
    <property type="molecule type" value="Genomic_DNA"/>
</dbReference>
<dbReference type="EMBL" id="CAJNOV010006616">
    <property type="protein sequence ID" value="CAF1252477.1"/>
    <property type="molecule type" value="Genomic_DNA"/>
</dbReference>
<evidence type="ECO:0000313" key="5">
    <source>
        <dbReference type="EMBL" id="CAF4910547.1"/>
    </source>
</evidence>
<feature type="non-terminal residue" evidence="1">
    <location>
        <position position="1"/>
    </location>
</feature>
<evidence type="ECO:0000313" key="2">
    <source>
        <dbReference type="EMBL" id="CAF4594163.1"/>
    </source>
</evidence>
<proteinExistence type="predicted"/>
<name>A0A815A4D4_9BILA</name>
<dbReference type="Proteomes" id="UP000663855">
    <property type="component" value="Unassembled WGS sequence"/>
</dbReference>
<reference evidence="1" key="1">
    <citation type="submission" date="2021-02" db="EMBL/GenBank/DDBJ databases">
        <authorList>
            <person name="Nowell W R."/>
        </authorList>
    </citation>
    <scope>NUCLEOTIDE SEQUENCE</scope>
</reference>
<evidence type="ECO:0000313" key="6">
    <source>
        <dbReference type="Proteomes" id="UP000663855"/>
    </source>
</evidence>
<dbReference type="Proteomes" id="UP000681967">
    <property type="component" value="Unassembled WGS sequence"/>
</dbReference>
<evidence type="ECO:0000313" key="4">
    <source>
        <dbReference type="EMBL" id="CAF4832273.1"/>
    </source>
</evidence>
<protein>
    <submittedName>
        <fullName evidence="1">Uncharacterized protein</fullName>
    </submittedName>
</protein>
<organism evidence="1 6">
    <name type="scientific">Rotaria magnacalcarata</name>
    <dbReference type="NCBI Taxonomy" id="392030"/>
    <lineage>
        <taxon>Eukaryota</taxon>
        <taxon>Metazoa</taxon>
        <taxon>Spiralia</taxon>
        <taxon>Gnathifera</taxon>
        <taxon>Rotifera</taxon>
        <taxon>Eurotatoria</taxon>
        <taxon>Bdelloidea</taxon>
        <taxon>Philodinida</taxon>
        <taxon>Philodinidae</taxon>
        <taxon>Rotaria</taxon>
    </lineage>
</organism>
<comment type="caution">
    <text evidence="1">The sequence shown here is derived from an EMBL/GenBank/DDBJ whole genome shotgun (WGS) entry which is preliminary data.</text>
</comment>
<dbReference type="AlphaFoldDB" id="A0A815A4D4"/>